<evidence type="ECO:0000256" key="1">
    <source>
        <dbReference type="SAM" id="SignalP"/>
    </source>
</evidence>
<evidence type="ECO:0008006" key="4">
    <source>
        <dbReference type="Google" id="ProtNLM"/>
    </source>
</evidence>
<feature type="signal peptide" evidence="1">
    <location>
        <begin position="1"/>
        <end position="20"/>
    </location>
</feature>
<keyword evidence="1" id="KW-0732">Signal</keyword>
<organism evidence="2 3">
    <name type="scientific">Chitinophaga hostae</name>
    <dbReference type="NCBI Taxonomy" id="2831022"/>
    <lineage>
        <taxon>Bacteria</taxon>
        <taxon>Pseudomonadati</taxon>
        <taxon>Bacteroidota</taxon>
        <taxon>Chitinophagia</taxon>
        <taxon>Chitinophagales</taxon>
        <taxon>Chitinophagaceae</taxon>
        <taxon>Chitinophaga</taxon>
    </lineage>
</organism>
<dbReference type="RefSeq" id="WP_211976523.1">
    <property type="nucleotide sequence ID" value="NZ_CBFHAM010000067.1"/>
</dbReference>
<protein>
    <recommendedName>
        <fullName evidence="4">Fimbrillin-A associated anchor protein Mfa1 and Mfa2</fullName>
    </recommendedName>
</protein>
<sequence>MKAMSLSAIALCLLFFACKKSDNPVENPTTPDPKGKVAVTFSATGFTQETVDMPGNRAALAATDSMGAYVRYFWYLAYDNRGKEVSRKFQKSSIGSTFGTVKDSLQPGGPYTILMFASPFNLPFNGHDTLGNAGYPDRKPPMWSLDSAYLSFRVVNWYWAKEAYYNKFTININNDTIVAARALDRIVGKVEVNILDAAANQSIYVRLDKECGYYFFKTGLTDAPYTDVSIPEQDFIIKPFVRVSATKFERFILNRTTSMMAIITAYDGNGKVMAERKVGFTNEWNKKVIITGKLFGPEIDPHFGFKVSLNTDWSADSTQIGF</sequence>
<gene>
    <name evidence="2" type="ORF">KE626_28785</name>
</gene>
<dbReference type="PROSITE" id="PS51257">
    <property type="entry name" value="PROKAR_LIPOPROTEIN"/>
    <property type="match status" value="1"/>
</dbReference>
<proteinExistence type="predicted"/>
<name>A0ABS5J817_9BACT</name>
<dbReference type="EMBL" id="JAGTXB010000021">
    <property type="protein sequence ID" value="MBS0031361.1"/>
    <property type="molecule type" value="Genomic_DNA"/>
</dbReference>
<dbReference type="Proteomes" id="UP000676386">
    <property type="component" value="Unassembled WGS sequence"/>
</dbReference>
<accession>A0ABS5J817</accession>
<feature type="chain" id="PRO_5047094376" description="Fimbrillin-A associated anchor protein Mfa1 and Mfa2" evidence="1">
    <location>
        <begin position="21"/>
        <end position="322"/>
    </location>
</feature>
<keyword evidence="3" id="KW-1185">Reference proteome</keyword>
<reference evidence="2 3" key="1">
    <citation type="submission" date="2021-04" db="EMBL/GenBank/DDBJ databases">
        <title>Chitinophaga sp. nov., isolated from the rhizosphere soil.</title>
        <authorList>
            <person name="He S."/>
        </authorList>
    </citation>
    <scope>NUCLEOTIDE SEQUENCE [LARGE SCALE GENOMIC DNA]</scope>
    <source>
        <strain evidence="2 3">2R12</strain>
    </source>
</reference>
<evidence type="ECO:0000313" key="2">
    <source>
        <dbReference type="EMBL" id="MBS0031361.1"/>
    </source>
</evidence>
<comment type="caution">
    <text evidence="2">The sequence shown here is derived from an EMBL/GenBank/DDBJ whole genome shotgun (WGS) entry which is preliminary data.</text>
</comment>
<evidence type="ECO:0000313" key="3">
    <source>
        <dbReference type="Proteomes" id="UP000676386"/>
    </source>
</evidence>